<keyword evidence="3 10" id="KW-0813">Transport</keyword>
<proteinExistence type="inferred from homology"/>
<dbReference type="PANTHER" id="PTHR45939">
    <property type="entry name" value="PEROXISOMAL MEMBRANE PROTEIN PMP34-RELATED"/>
    <property type="match status" value="1"/>
</dbReference>
<dbReference type="OrthoDB" id="2019556at2759"/>
<comment type="similarity">
    <text evidence="2 10">Belongs to the mitochondrial carrier (TC 2.A.29) family.</text>
</comment>
<feature type="transmembrane region" description="Helical" evidence="11">
    <location>
        <begin position="6"/>
        <end position="29"/>
    </location>
</feature>
<dbReference type="GO" id="GO:0044610">
    <property type="term" value="F:FMN transmembrane transporter activity"/>
    <property type="evidence" value="ECO:0007669"/>
    <property type="project" value="TreeGrafter"/>
</dbReference>
<name>A0A9P6HDI5_9AGAM</name>
<dbReference type="PANTHER" id="PTHR45939:SF5">
    <property type="entry name" value="PEROXISOMAL MEMBRANE PROTEIN PMP34"/>
    <property type="match status" value="1"/>
</dbReference>
<keyword evidence="7 9" id="KW-0472">Membrane</keyword>
<dbReference type="SUPFAM" id="SSF103506">
    <property type="entry name" value="Mitochondrial carrier"/>
    <property type="match status" value="1"/>
</dbReference>
<feature type="repeat" description="Solcar" evidence="9">
    <location>
        <begin position="3"/>
        <end position="88"/>
    </location>
</feature>
<evidence type="ECO:0000256" key="2">
    <source>
        <dbReference type="ARBA" id="ARBA00006375"/>
    </source>
</evidence>
<reference evidence="12" key="2">
    <citation type="submission" date="2020-11" db="EMBL/GenBank/DDBJ databases">
        <authorList>
            <consortium name="DOE Joint Genome Institute"/>
            <person name="Kuo A."/>
            <person name="Miyauchi S."/>
            <person name="Kiss E."/>
            <person name="Drula E."/>
            <person name="Kohler A."/>
            <person name="Sanchez-Garcia M."/>
            <person name="Andreopoulos B."/>
            <person name="Barry K.W."/>
            <person name="Bonito G."/>
            <person name="Buee M."/>
            <person name="Carver A."/>
            <person name="Chen C."/>
            <person name="Cichocki N."/>
            <person name="Clum A."/>
            <person name="Culley D."/>
            <person name="Crous P.W."/>
            <person name="Fauchery L."/>
            <person name="Girlanda M."/>
            <person name="Hayes R."/>
            <person name="Keri Z."/>
            <person name="Labutti K."/>
            <person name="Lipzen A."/>
            <person name="Lombard V."/>
            <person name="Magnuson J."/>
            <person name="Maillard F."/>
            <person name="Morin E."/>
            <person name="Murat C."/>
            <person name="Nolan M."/>
            <person name="Ohm R."/>
            <person name="Pangilinan J."/>
            <person name="Pereira M."/>
            <person name="Perotto S."/>
            <person name="Peter M."/>
            <person name="Riley R."/>
            <person name="Sitrit Y."/>
            <person name="Stielow B."/>
            <person name="Szollosi G."/>
            <person name="Zifcakova L."/>
            <person name="Stursova M."/>
            <person name="Spatafora J.W."/>
            <person name="Tedersoo L."/>
            <person name="Vaario L.-M."/>
            <person name="Yamada A."/>
            <person name="Yan M."/>
            <person name="Wang P."/>
            <person name="Xu J."/>
            <person name="Bruns T."/>
            <person name="Baldrian P."/>
            <person name="Vilgalys R."/>
            <person name="Henrissat B."/>
            <person name="Grigoriev I.V."/>
            <person name="Hibbett D."/>
            <person name="Nagy L.G."/>
            <person name="Martin F.M."/>
        </authorList>
    </citation>
    <scope>NUCLEOTIDE SEQUENCE</scope>
    <source>
        <strain evidence="12">UH-Tt-Lm1</strain>
    </source>
</reference>
<evidence type="ECO:0000256" key="9">
    <source>
        <dbReference type="PROSITE-ProRule" id="PRU00282"/>
    </source>
</evidence>
<comment type="caution">
    <text evidence="12">The sequence shown here is derived from an EMBL/GenBank/DDBJ whole genome shotgun (WGS) entry which is preliminary data.</text>
</comment>
<dbReference type="AlphaFoldDB" id="A0A9P6HDI5"/>
<dbReference type="GO" id="GO:0005778">
    <property type="term" value="C:peroxisomal membrane"/>
    <property type="evidence" value="ECO:0007669"/>
    <property type="project" value="UniProtKB-SubCell"/>
</dbReference>
<accession>A0A9P6HDI5</accession>
<keyword evidence="5" id="KW-0677">Repeat</keyword>
<dbReference type="GO" id="GO:0005347">
    <property type="term" value="F:ATP transmembrane transporter activity"/>
    <property type="evidence" value="ECO:0007669"/>
    <property type="project" value="TreeGrafter"/>
</dbReference>
<evidence type="ECO:0000256" key="5">
    <source>
        <dbReference type="ARBA" id="ARBA00022737"/>
    </source>
</evidence>
<dbReference type="GO" id="GO:0015228">
    <property type="term" value="F:coenzyme A transmembrane transporter activity"/>
    <property type="evidence" value="ECO:0007669"/>
    <property type="project" value="TreeGrafter"/>
</dbReference>
<keyword evidence="6 11" id="KW-1133">Transmembrane helix</keyword>
<evidence type="ECO:0000256" key="11">
    <source>
        <dbReference type="SAM" id="Phobius"/>
    </source>
</evidence>
<feature type="repeat" description="Solcar" evidence="9">
    <location>
        <begin position="219"/>
        <end position="303"/>
    </location>
</feature>
<evidence type="ECO:0000256" key="6">
    <source>
        <dbReference type="ARBA" id="ARBA00022989"/>
    </source>
</evidence>
<organism evidence="12 13">
    <name type="scientific">Thelephora terrestris</name>
    <dbReference type="NCBI Taxonomy" id="56493"/>
    <lineage>
        <taxon>Eukaryota</taxon>
        <taxon>Fungi</taxon>
        <taxon>Dikarya</taxon>
        <taxon>Basidiomycota</taxon>
        <taxon>Agaricomycotina</taxon>
        <taxon>Agaricomycetes</taxon>
        <taxon>Thelephorales</taxon>
        <taxon>Thelephoraceae</taxon>
        <taxon>Thelephora</taxon>
    </lineage>
</organism>
<dbReference type="GO" id="GO:0051724">
    <property type="term" value="F:NAD transmembrane transporter activity"/>
    <property type="evidence" value="ECO:0007669"/>
    <property type="project" value="TreeGrafter"/>
</dbReference>
<dbReference type="GO" id="GO:0080122">
    <property type="term" value="F:AMP transmembrane transporter activity"/>
    <property type="evidence" value="ECO:0007669"/>
    <property type="project" value="TreeGrafter"/>
</dbReference>
<dbReference type="Proteomes" id="UP000736335">
    <property type="component" value="Unassembled WGS sequence"/>
</dbReference>
<dbReference type="InterPro" id="IPR052217">
    <property type="entry name" value="Mito/Peroxisomal_Carrier"/>
</dbReference>
<evidence type="ECO:0000256" key="7">
    <source>
        <dbReference type="ARBA" id="ARBA00023136"/>
    </source>
</evidence>
<evidence type="ECO:0000256" key="10">
    <source>
        <dbReference type="RuleBase" id="RU000488"/>
    </source>
</evidence>
<keyword evidence="13" id="KW-1185">Reference proteome</keyword>
<dbReference type="InterPro" id="IPR018108">
    <property type="entry name" value="MCP_transmembrane"/>
</dbReference>
<evidence type="ECO:0000256" key="8">
    <source>
        <dbReference type="ARBA" id="ARBA00023140"/>
    </source>
</evidence>
<evidence type="ECO:0000256" key="1">
    <source>
        <dbReference type="ARBA" id="ARBA00004585"/>
    </source>
</evidence>
<dbReference type="GO" id="GO:0015230">
    <property type="term" value="F:FAD transmembrane transporter activity"/>
    <property type="evidence" value="ECO:0007669"/>
    <property type="project" value="TreeGrafter"/>
</dbReference>
<protein>
    <submittedName>
        <fullName evidence="12">Mitochondrial carrier</fullName>
    </submittedName>
</protein>
<dbReference type="GO" id="GO:0015217">
    <property type="term" value="F:ADP transmembrane transporter activity"/>
    <property type="evidence" value="ECO:0007669"/>
    <property type="project" value="TreeGrafter"/>
</dbReference>
<sequence length="320" mass="33914">MPGDSVIHSLAGAAGGIVAMTATYPLIFLSTRAAVETKNENKTTYEAVKDIVKREGVLGLYSGLGSSLWGIAVTNGVYYYFYERTRGIVLSSRSGSKGLSTLESMVTGLIAGSATSIISNPIWVVQTTQAVQGMKEPTESSLPASAPGKVRTLSILQTVQHILATDGLLGFMRGIGPALVLVINPVIQYTVFEQLKNVLVMRRTAASRATGGAVAAAVLTDLDFFLLGAISKFIATGSTYPYIVVKSRLQAGHAKYESAIDGILSIIKNEGIAGVYKGVGNKLIQSVLTAAILFVGQKKIYEVIKKVLTTVPLKKVKKVN</sequence>
<gene>
    <name evidence="12" type="ORF">BJ322DRAFT_1073637</name>
</gene>
<dbReference type="PROSITE" id="PS50920">
    <property type="entry name" value="SOLCAR"/>
    <property type="match status" value="3"/>
</dbReference>
<evidence type="ECO:0000313" key="12">
    <source>
        <dbReference type="EMBL" id="KAF9782966.1"/>
    </source>
</evidence>
<keyword evidence="4 9" id="KW-0812">Transmembrane</keyword>
<keyword evidence="8" id="KW-0576">Peroxisome</keyword>
<dbReference type="Gene3D" id="1.50.40.10">
    <property type="entry name" value="Mitochondrial carrier domain"/>
    <property type="match status" value="2"/>
</dbReference>
<evidence type="ECO:0000256" key="3">
    <source>
        <dbReference type="ARBA" id="ARBA00022448"/>
    </source>
</evidence>
<feature type="repeat" description="Solcar" evidence="9">
    <location>
        <begin position="99"/>
        <end position="198"/>
    </location>
</feature>
<reference evidence="12" key="1">
    <citation type="journal article" date="2020" name="Nat. Commun.">
        <title>Large-scale genome sequencing of mycorrhizal fungi provides insights into the early evolution of symbiotic traits.</title>
        <authorList>
            <person name="Miyauchi S."/>
            <person name="Kiss E."/>
            <person name="Kuo A."/>
            <person name="Drula E."/>
            <person name="Kohler A."/>
            <person name="Sanchez-Garcia M."/>
            <person name="Morin E."/>
            <person name="Andreopoulos B."/>
            <person name="Barry K.W."/>
            <person name="Bonito G."/>
            <person name="Buee M."/>
            <person name="Carver A."/>
            <person name="Chen C."/>
            <person name="Cichocki N."/>
            <person name="Clum A."/>
            <person name="Culley D."/>
            <person name="Crous P.W."/>
            <person name="Fauchery L."/>
            <person name="Girlanda M."/>
            <person name="Hayes R.D."/>
            <person name="Keri Z."/>
            <person name="LaButti K."/>
            <person name="Lipzen A."/>
            <person name="Lombard V."/>
            <person name="Magnuson J."/>
            <person name="Maillard F."/>
            <person name="Murat C."/>
            <person name="Nolan M."/>
            <person name="Ohm R.A."/>
            <person name="Pangilinan J."/>
            <person name="Pereira M.F."/>
            <person name="Perotto S."/>
            <person name="Peter M."/>
            <person name="Pfister S."/>
            <person name="Riley R."/>
            <person name="Sitrit Y."/>
            <person name="Stielow J.B."/>
            <person name="Szollosi G."/>
            <person name="Zifcakova L."/>
            <person name="Stursova M."/>
            <person name="Spatafora J.W."/>
            <person name="Tedersoo L."/>
            <person name="Vaario L.M."/>
            <person name="Yamada A."/>
            <person name="Yan M."/>
            <person name="Wang P."/>
            <person name="Xu J."/>
            <person name="Bruns T."/>
            <person name="Baldrian P."/>
            <person name="Vilgalys R."/>
            <person name="Dunand C."/>
            <person name="Henrissat B."/>
            <person name="Grigoriev I.V."/>
            <person name="Hibbett D."/>
            <person name="Nagy L.G."/>
            <person name="Martin F.M."/>
        </authorList>
    </citation>
    <scope>NUCLEOTIDE SEQUENCE</scope>
    <source>
        <strain evidence="12">UH-Tt-Lm1</strain>
    </source>
</reference>
<dbReference type="Pfam" id="PF00153">
    <property type="entry name" value="Mito_carr"/>
    <property type="match status" value="3"/>
</dbReference>
<comment type="subcellular location">
    <subcellularLocation>
        <location evidence="1">Peroxisome membrane</location>
        <topology evidence="1">Multi-pass membrane protein</topology>
    </subcellularLocation>
</comment>
<evidence type="ECO:0000313" key="13">
    <source>
        <dbReference type="Proteomes" id="UP000736335"/>
    </source>
</evidence>
<evidence type="ECO:0000256" key="4">
    <source>
        <dbReference type="ARBA" id="ARBA00022692"/>
    </source>
</evidence>
<feature type="transmembrane region" description="Helical" evidence="11">
    <location>
        <begin position="58"/>
        <end position="81"/>
    </location>
</feature>
<dbReference type="InterPro" id="IPR023395">
    <property type="entry name" value="MCP_dom_sf"/>
</dbReference>
<dbReference type="EMBL" id="WIUZ02000011">
    <property type="protein sequence ID" value="KAF9782966.1"/>
    <property type="molecule type" value="Genomic_DNA"/>
</dbReference>